<accession>A0A6I3ITA2</accession>
<gene>
    <name evidence="1" type="ORF">GGG17_14505</name>
</gene>
<organism evidence="1 2">
    <name type="scientific">Arsenicicoccus cauae</name>
    <dbReference type="NCBI Taxonomy" id="2663847"/>
    <lineage>
        <taxon>Bacteria</taxon>
        <taxon>Bacillati</taxon>
        <taxon>Actinomycetota</taxon>
        <taxon>Actinomycetes</taxon>
        <taxon>Micrococcales</taxon>
        <taxon>Intrasporangiaceae</taxon>
        <taxon>Arsenicicoccus</taxon>
    </lineage>
</organism>
<dbReference type="Gene3D" id="3.40.50.1000">
    <property type="entry name" value="HAD superfamily/HAD-like"/>
    <property type="match status" value="1"/>
</dbReference>
<dbReference type="SUPFAM" id="SSF56784">
    <property type="entry name" value="HAD-like"/>
    <property type="match status" value="1"/>
</dbReference>
<dbReference type="InterPro" id="IPR036412">
    <property type="entry name" value="HAD-like_sf"/>
</dbReference>
<keyword evidence="1" id="KW-0378">Hydrolase</keyword>
<evidence type="ECO:0000313" key="2">
    <source>
        <dbReference type="Proteomes" id="UP000431092"/>
    </source>
</evidence>
<dbReference type="EMBL" id="WLVL01000046">
    <property type="protein sequence ID" value="MTB73150.1"/>
    <property type="molecule type" value="Genomic_DNA"/>
</dbReference>
<dbReference type="InterPro" id="IPR023214">
    <property type="entry name" value="HAD_sf"/>
</dbReference>
<dbReference type="PANTHER" id="PTHR43611:SF3">
    <property type="entry name" value="FLAVIN MONONUCLEOTIDE HYDROLASE 1, CHLOROPLATIC"/>
    <property type="match status" value="1"/>
</dbReference>
<keyword evidence="2" id="KW-1185">Reference proteome</keyword>
<dbReference type="InterPro" id="IPR023198">
    <property type="entry name" value="PGP-like_dom2"/>
</dbReference>
<dbReference type="Gene3D" id="1.10.150.240">
    <property type="entry name" value="Putative phosphatase, domain 2"/>
    <property type="match status" value="1"/>
</dbReference>
<proteinExistence type="predicted"/>
<evidence type="ECO:0000313" key="1">
    <source>
        <dbReference type="EMBL" id="MTB73150.1"/>
    </source>
</evidence>
<sequence length="209" mass="23173">MSRQTRAMVFDLGQVLVAWDPLPAIAAGVGEERARAFLAADDFSFHDWNLSLDRGVPVTEAEDRAIAEHPRYADEIRSYAANFDKSLTHQINGTVQILRELYDARVPLFALTNWSSELFEQHARPRFAFLQGFIDVVVSGAEGVIKPDPAIFSILEQRMGIPLTECCYTDDNARNVVAATACGLDAVRFTGPEQLRRDLVARGAPLRPA</sequence>
<reference evidence="1 2" key="1">
    <citation type="submission" date="2019-11" db="EMBL/GenBank/DDBJ databases">
        <title>Whole genome sequencing identifies a novel species of the genus Arsenicicoccus isolated from human blood.</title>
        <authorList>
            <person name="Jeong J.H."/>
            <person name="Kweon O.J."/>
            <person name="Kim H.R."/>
            <person name="Kim T.-H."/>
            <person name="Ha S.-M."/>
            <person name="Lee M.-K."/>
        </authorList>
    </citation>
    <scope>NUCLEOTIDE SEQUENCE [LARGE SCALE GENOMIC DNA]</scope>
    <source>
        <strain evidence="1 2">MKL-02</strain>
    </source>
</reference>
<dbReference type="AlphaFoldDB" id="A0A6I3ITA2"/>
<dbReference type="GO" id="GO:0016787">
    <property type="term" value="F:hydrolase activity"/>
    <property type="evidence" value="ECO:0007669"/>
    <property type="project" value="UniProtKB-KW"/>
</dbReference>
<dbReference type="InterPro" id="IPR006439">
    <property type="entry name" value="HAD-SF_hydro_IA"/>
</dbReference>
<dbReference type="NCBIfam" id="TIGR01509">
    <property type="entry name" value="HAD-SF-IA-v3"/>
    <property type="match status" value="1"/>
</dbReference>
<comment type="caution">
    <text evidence="1">The sequence shown here is derived from an EMBL/GenBank/DDBJ whole genome shotgun (WGS) entry which is preliminary data.</text>
</comment>
<name>A0A6I3ITA2_9MICO</name>
<dbReference type="Pfam" id="PF00702">
    <property type="entry name" value="Hydrolase"/>
    <property type="match status" value="1"/>
</dbReference>
<dbReference type="Proteomes" id="UP000431092">
    <property type="component" value="Unassembled WGS sequence"/>
</dbReference>
<protein>
    <submittedName>
        <fullName evidence="1">HAD-IA family hydrolase</fullName>
    </submittedName>
</protein>
<dbReference type="RefSeq" id="WP_154594416.1">
    <property type="nucleotide sequence ID" value="NZ_CP171001.1"/>
</dbReference>
<dbReference type="PANTHER" id="PTHR43611">
    <property type="entry name" value="ALPHA-D-GLUCOSE 1-PHOSPHATE PHOSPHATASE"/>
    <property type="match status" value="1"/>
</dbReference>